<evidence type="ECO:0008006" key="3">
    <source>
        <dbReference type="Google" id="ProtNLM"/>
    </source>
</evidence>
<comment type="caution">
    <text evidence="1">The sequence shown here is derived from an EMBL/GenBank/DDBJ whole genome shotgun (WGS) entry which is preliminary data.</text>
</comment>
<sequence length="423" mass="48821">MGNLRPCQASFESIPPEILLHIIRHVPDLRSLHSSALAAPSVFRLWGDFGANILQTITSNRIVTTPQVRDLILLVALLRSGEMPAWSLDIFVEQFMRPTMMNQPPEPSCVVPSPSACPFSVLTTASRIYNLTQSCLEHYLDKLRAVQPRLRRPADPKFSYMAPYGPDELMVPGWQRQTDGVPYNTPYMGPASWEEAQVVLRAFWRLQMFHDFKRAALNSRLTAFPRLDVERIVGLRLEELFPCVHPHMTQYHEILSVSDYLQEPDASTHLIDRPPGRKVDHMTGPPEIPKDAYCLVSYTGKVRHLSYVPDGLWRRPWIHPIHQLIHDEQSPIRGVSFEVFRRLGFVLWDENRLAALGLAQTPPVRGQKPPPVKGHWTYWYSWRSILSKEELSQVEMRLEAEEAAKRRREKLRDERWMATGSWE</sequence>
<evidence type="ECO:0000313" key="2">
    <source>
        <dbReference type="Proteomes" id="UP000293360"/>
    </source>
</evidence>
<name>A0A4Q4SY49_9PEZI</name>
<keyword evidence="2" id="KW-1185">Reference proteome</keyword>
<dbReference type="OrthoDB" id="4358152at2759"/>
<proteinExistence type="predicted"/>
<dbReference type="STRING" id="155417.A0A4Q4SY49"/>
<evidence type="ECO:0000313" key="1">
    <source>
        <dbReference type="EMBL" id="RYO84412.1"/>
    </source>
</evidence>
<organism evidence="1 2">
    <name type="scientific">Monosporascus ibericus</name>
    <dbReference type="NCBI Taxonomy" id="155417"/>
    <lineage>
        <taxon>Eukaryota</taxon>
        <taxon>Fungi</taxon>
        <taxon>Dikarya</taxon>
        <taxon>Ascomycota</taxon>
        <taxon>Pezizomycotina</taxon>
        <taxon>Sordariomycetes</taxon>
        <taxon>Xylariomycetidae</taxon>
        <taxon>Xylariales</taxon>
        <taxon>Xylariales incertae sedis</taxon>
        <taxon>Monosporascus</taxon>
    </lineage>
</organism>
<dbReference type="AlphaFoldDB" id="A0A4Q4SY49"/>
<dbReference type="Proteomes" id="UP000293360">
    <property type="component" value="Unassembled WGS sequence"/>
</dbReference>
<protein>
    <recommendedName>
        <fullName evidence="3">F-box domain-containing protein</fullName>
    </recommendedName>
</protein>
<gene>
    <name evidence="1" type="ORF">DL764_009337</name>
</gene>
<reference evidence="1 2" key="1">
    <citation type="submission" date="2018-06" db="EMBL/GenBank/DDBJ databases">
        <title>Complete Genomes of Monosporascus.</title>
        <authorList>
            <person name="Robinson A.J."/>
            <person name="Natvig D.O."/>
        </authorList>
    </citation>
    <scope>NUCLEOTIDE SEQUENCE [LARGE SCALE GENOMIC DNA]</scope>
    <source>
        <strain evidence="1 2">CBS 110550</strain>
    </source>
</reference>
<dbReference type="EMBL" id="QJNU01000857">
    <property type="protein sequence ID" value="RYO84412.1"/>
    <property type="molecule type" value="Genomic_DNA"/>
</dbReference>
<accession>A0A4Q4SY49</accession>